<dbReference type="SUPFAM" id="SSF55874">
    <property type="entry name" value="ATPase domain of HSP90 chaperone/DNA topoisomerase II/histidine kinase"/>
    <property type="match status" value="1"/>
</dbReference>
<name>A0ABM7X4T4_9BACT</name>
<sequence>MSLGRKLALFLLLAAVAPLAGVGFALLARVQRTLGERTAAEQLARAETAAATVTEDLERTDRELDAFLRAWRPDRLTDPELQRLLFLLSQQVSGANAAAVVDAAGSVRAAVDEAARPAGDPSTQAFVAALRATAAAPDAGLVLAVYEDPARGPLVAAVRGVRAEAGAGWLVGARLDPERTRRRLDAAAAAGGGAWLLDARGGPLVASSGAGPLAAEERDEVAAALAPDRRGALQGRRLVAAWAPLGNGTGWGILVAVPARVAYADVIRTRREVLAASALVLAVVLAAAALLARRLAAGLARIDAAARALGSGDLAVRLPVRGGDEVAAVSATFNGMAEELGRARAKLEGWNEELRLEVEARTRDLEAAHARLLEAQKLAAVGRLGAGVAHEINNPLAGILGNAQLLLEEKAPGDPDREALSTIEDLARRCRDVVRRLLRFSQQGAQPDLRELDLNAVVSEALALAGGEVAAGGAPVDVVLADPAPRVRGDAGQLARVVLDLVWNARAACDGRSGARIRVETARAADGARILVQDGGKGIPAEDLPHLFEPFFTTKARWTDVGLGLPAAYAVVSAHGGRIDVSSRPGEGSTFTVSLPGAKGATV</sequence>
<dbReference type="Gene3D" id="3.30.565.10">
    <property type="entry name" value="Histidine kinase-like ATPase, C-terminal domain"/>
    <property type="match status" value="1"/>
</dbReference>
<dbReference type="RefSeq" id="WP_248357304.1">
    <property type="nucleotide sequence ID" value="NZ_AP025591.1"/>
</dbReference>
<keyword evidence="7" id="KW-0418">Kinase</keyword>
<dbReference type="PRINTS" id="PR00344">
    <property type="entry name" value="BCTRLSENSOR"/>
</dbReference>
<keyword evidence="9" id="KW-0902">Two-component regulatory system</keyword>
<evidence type="ECO:0000259" key="12">
    <source>
        <dbReference type="PROSITE" id="PS50885"/>
    </source>
</evidence>
<evidence type="ECO:0000313" key="13">
    <source>
        <dbReference type="EMBL" id="BDG06829.1"/>
    </source>
</evidence>
<evidence type="ECO:0000256" key="10">
    <source>
        <dbReference type="SAM" id="Phobius"/>
    </source>
</evidence>
<dbReference type="Pfam" id="PF02518">
    <property type="entry name" value="HATPase_c"/>
    <property type="match status" value="1"/>
</dbReference>
<proteinExistence type="predicted"/>
<keyword evidence="8" id="KW-0067">ATP-binding</keyword>
<dbReference type="Proteomes" id="UP001162891">
    <property type="component" value="Chromosome"/>
</dbReference>
<dbReference type="SUPFAM" id="SSF47384">
    <property type="entry name" value="Homodimeric domain of signal transducing histidine kinase"/>
    <property type="match status" value="1"/>
</dbReference>
<evidence type="ECO:0000256" key="2">
    <source>
        <dbReference type="ARBA" id="ARBA00004370"/>
    </source>
</evidence>
<keyword evidence="14" id="KW-1185">Reference proteome</keyword>
<dbReference type="CDD" id="cd00082">
    <property type="entry name" value="HisKA"/>
    <property type="match status" value="1"/>
</dbReference>
<protein>
    <recommendedName>
        <fullName evidence="3">histidine kinase</fullName>
        <ecNumber evidence="3">2.7.13.3</ecNumber>
    </recommendedName>
</protein>
<reference evidence="14" key="1">
    <citation type="journal article" date="2022" name="Int. J. Syst. Evol. Microbiol.">
        <title>Anaeromyxobacter oryzae sp. nov., Anaeromyxobacter diazotrophicus sp. nov. and Anaeromyxobacter paludicola sp. nov., isolated from paddy soils.</title>
        <authorList>
            <person name="Itoh H."/>
            <person name="Xu Z."/>
            <person name="Mise K."/>
            <person name="Masuda Y."/>
            <person name="Ushijima N."/>
            <person name="Hayakawa C."/>
            <person name="Shiratori Y."/>
            <person name="Senoo K."/>
        </authorList>
    </citation>
    <scope>NUCLEOTIDE SEQUENCE [LARGE SCALE GENOMIC DNA]</scope>
    <source>
        <strain evidence="14">Red232</strain>
    </source>
</reference>
<keyword evidence="4" id="KW-0597">Phosphoprotein</keyword>
<feature type="domain" description="HAMP" evidence="12">
    <location>
        <begin position="293"/>
        <end position="345"/>
    </location>
</feature>
<evidence type="ECO:0000259" key="11">
    <source>
        <dbReference type="PROSITE" id="PS50109"/>
    </source>
</evidence>
<dbReference type="InterPro" id="IPR036890">
    <property type="entry name" value="HATPase_C_sf"/>
</dbReference>
<dbReference type="InterPro" id="IPR036097">
    <property type="entry name" value="HisK_dim/P_sf"/>
</dbReference>
<dbReference type="SMART" id="SM00388">
    <property type="entry name" value="HisKA"/>
    <property type="match status" value="1"/>
</dbReference>
<keyword evidence="10" id="KW-0812">Transmembrane</keyword>
<evidence type="ECO:0000256" key="6">
    <source>
        <dbReference type="ARBA" id="ARBA00022741"/>
    </source>
</evidence>
<evidence type="ECO:0000256" key="7">
    <source>
        <dbReference type="ARBA" id="ARBA00022777"/>
    </source>
</evidence>
<dbReference type="InterPro" id="IPR003660">
    <property type="entry name" value="HAMP_dom"/>
</dbReference>
<dbReference type="SUPFAM" id="SSF158472">
    <property type="entry name" value="HAMP domain-like"/>
    <property type="match status" value="1"/>
</dbReference>
<evidence type="ECO:0000256" key="5">
    <source>
        <dbReference type="ARBA" id="ARBA00022679"/>
    </source>
</evidence>
<accession>A0ABM7X4T4</accession>
<feature type="domain" description="Histidine kinase" evidence="11">
    <location>
        <begin position="387"/>
        <end position="599"/>
    </location>
</feature>
<feature type="transmembrane region" description="Helical" evidence="10">
    <location>
        <begin position="273"/>
        <end position="292"/>
    </location>
</feature>
<dbReference type="Pfam" id="PF00512">
    <property type="entry name" value="HisKA"/>
    <property type="match status" value="1"/>
</dbReference>
<dbReference type="InterPro" id="IPR005467">
    <property type="entry name" value="His_kinase_dom"/>
</dbReference>
<organism evidence="13 14">
    <name type="scientific">Anaeromyxobacter oryzae</name>
    <dbReference type="NCBI Taxonomy" id="2918170"/>
    <lineage>
        <taxon>Bacteria</taxon>
        <taxon>Pseudomonadati</taxon>
        <taxon>Myxococcota</taxon>
        <taxon>Myxococcia</taxon>
        <taxon>Myxococcales</taxon>
        <taxon>Cystobacterineae</taxon>
        <taxon>Anaeromyxobacteraceae</taxon>
        <taxon>Anaeromyxobacter</taxon>
    </lineage>
</organism>
<gene>
    <name evidence="13" type="ORF">AMOR_58250</name>
</gene>
<evidence type="ECO:0000256" key="3">
    <source>
        <dbReference type="ARBA" id="ARBA00012438"/>
    </source>
</evidence>
<evidence type="ECO:0000256" key="9">
    <source>
        <dbReference type="ARBA" id="ARBA00023012"/>
    </source>
</evidence>
<dbReference type="PROSITE" id="PS50885">
    <property type="entry name" value="HAMP"/>
    <property type="match status" value="1"/>
</dbReference>
<dbReference type="InterPro" id="IPR003594">
    <property type="entry name" value="HATPase_dom"/>
</dbReference>
<keyword evidence="10" id="KW-0472">Membrane</keyword>
<dbReference type="Gene3D" id="6.10.340.10">
    <property type="match status" value="1"/>
</dbReference>
<dbReference type="InterPro" id="IPR004358">
    <property type="entry name" value="Sig_transdc_His_kin-like_C"/>
</dbReference>
<evidence type="ECO:0000256" key="4">
    <source>
        <dbReference type="ARBA" id="ARBA00022553"/>
    </source>
</evidence>
<evidence type="ECO:0000256" key="1">
    <source>
        <dbReference type="ARBA" id="ARBA00000085"/>
    </source>
</evidence>
<dbReference type="SMART" id="SM00387">
    <property type="entry name" value="HATPase_c"/>
    <property type="match status" value="1"/>
</dbReference>
<keyword evidence="6" id="KW-0547">Nucleotide-binding</keyword>
<dbReference type="EC" id="2.7.13.3" evidence="3"/>
<dbReference type="EMBL" id="AP025591">
    <property type="protein sequence ID" value="BDG06829.1"/>
    <property type="molecule type" value="Genomic_DNA"/>
</dbReference>
<keyword evidence="5" id="KW-0808">Transferase</keyword>
<dbReference type="InterPro" id="IPR003661">
    <property type="entry name" value="HisK_dim/P_dom"/>
</dbReference>
<evidence type="ECO:0000256" key="8">
    <source>
        <dbReference type="ARBA" id="ARBA00022840"/>
    </source>
</evidence>
<dbReference type="Gene3D" id="1.10.287.130">
    <property type="match status" value="1"/>
</dbReference>
<dbReference type="PROSITE" id="PS50109">
    <property type="entry name" value="HIS_KIN"/>
    <property type="match status" value="1"/>
</dbReference>
<dbReference type="PANTHER" id="PTHR43065">
    <property type="entry name" value="SENSOR HISTIDINE KINASE"/>
    <property type="match status" value="1"/>
</dbReference>
<comment type="subcellular location">
    <subcellularLocation>
        <location evidence="2">Membrane</location>
    </subcellularLocation>
</comment>
<dbReference type="SMART" id="SM00304">
    <property type="entry name" value="HAMP"/>
    <property type="match status" value="1"/>
</dbReference>
<keyword evidence="10" id="KW-1133">Transmembrane helix</keyword>
<dbReference type="Pfam" id="PF00672">
    <property type="entry name" value="HAMP"/>
    <property type="match status" value="1"/>
</dbReference>
<dbReference type="PANTHER" id="PTHR43065:SF10">
    <property type="entry name" value="PEROXIDE STRESS-ACTIVATED HISTIDINE KINASE MAK3"/>
    <property type="match status" value="1"/>
</dbReference>
<dbReference type="CDD" id="cd06225">
    <property type="entry name" value="HAMP"/>
    <property type="match status" value="1"/>
</dbReference>
<comment type="catalytic activity">
    <reaction evidence="1">
        <text>ATP + protein L-histidine = ADP + protein N-phospho-L-histidine.</text>
        <dbReference type="EC" id="2.7.13.3"/>
    </reaction>
</comment>
<evidence type="ECO:0000313" key="14">
    <source>
        <dbReference type="Proteomes" id="UP001162891"/>
    </source>
</evidence>